<name>A0A0L7T560_9GAMM</name>
<proteinExistence type="predicted"/>
<feature type="transmembrane region" description="Helical" evidence="1">
    <location>
        <begin position="145"/>
        <end position="168"/>
    </location>
</feature>
<feature type="transmembrane region" description="Helical" evidence="1">
    <location>
        <begin position="111"/>
        <end position="133"/>
    </location>
</feature>
<accession>A0A0L7T560</accession>
<evidence type="ECO:0000313" key="3">
    <source>
        <dbReference type="EMBL" id="KOC93641.1"/>
    </source>
</evidence>
<dbReference type="NCBIfam" id="TIGR03696">
    <property type="entry name" value="Rhs_assc_core"/>
    <property type="match status" value="1"/>
</dbReference>
<evidence type="ECO:0000313" key="2">
    <source>
        <dbReference type="EMBL" id="KOC90480.1"/>
    </source>
</evidence>
<dbReference type="EMBL" id="JRXF01000012">
    <property type="protein sequence ID" value="KOC93641.1"/>
    <property type="molecule type" value="Genomic_DNA"/>
</dbReference>
<keyword evidence="1" id="KW-0472">Membrane</keyword>
<protein>
    <recommendedName>
        <fullName evidence="6">RHS repeat-associated core domain-containing protein</fullName>
    </recommendedName>
</protein>
<dbReference type="Proteomes" id="UP000036851">
    <property type="component" value="Unassembled WGS sequence"/>
</dbReference>
<reference evidence="4 5" key="1">
    <citation type="journal article" date="2015" name="Int. J. Syst. Evol. Microbiol.">
        <title>Erwinia iniecta sp. nov., isolated from Russian wheat aphids (Diuraphis noxia).</title>
        <authorList>
            <person name="Campillo T."/>
            <person name="Luna E."/>
            <person name="Portier P."/>
            <person name="Fischer-Le Saux M."/>
            <person name="Lapitan N."/>
            <person name="Tisserat N.A."/>
            <person name="Leach J.E."/>
        </authorList>
    </citation>
    <scope>NUCLEOTIDE SEQUENCE [LARGE SCALE GENOMIC DNA]</scope>
    <source>
        <strain evidence="2 5">B120</strain>
        <strain evidence="3 4">B149</strain>
    </source>
</reference>
<dbReference type="PATRIC" id="fig|1560201.3.peg.1896"/>
<keyword evidence="5" id="KW-1185">Reference proteome</keyword>
<dbReference type="EMBL" id="JRXE01000010">
    <property type="protein sequence ID" value="KOC90480.1"/>
    <property type="molecule type" value="Genomic_DNA"/>
</dbReference>
<evidence type="ECO:0000313" key="4">
    <source>
        <dbReference type="Proteomes" id="UP000036851"/>
    </source>
</evidence>
<dbReference type="RefSeq" id="WP_052898944.1">
    <property type="nucleotide sequence ID" value="NZ_JRXE01000010.1"/>
</dbReference>
<keyword evidence="1" id="KW-1133">Transmembrane helix</keyword>
<evidence type="ECO:0008006" key="6">
    <source>
        <dbReference type="Google" id="ProtNLM"/>
    </source>
</evidence>
<dbReference type="SUPFAM" id="SSF56399">
    <property type="entry name" value="ADP-ribosylation"/>
    <property type="match status" value="1"/>
</dbReference>
<dbReference type="AlphaFoldDB" id="A0A0L7T560"/>
<gene>
    <name evidence="2" type="ORF">NG42_08925</name>
    <name evidence="3" type="ORF">NG43_09135</name>
</gene>
<sequence length="356" mass="38886">MSSYLLRFNGERFDPVSETYHLGKGYRVYNPELMRFSCPDSWSPFGRGGINPYAYCHNDPINLSDPSGHFSWQAGLGIGIGLLGLLTAAFTAGASLVVAGSLSAALGASSAITLATGAAGLLADVTGLVSTAIQQCDPKAAARFGWVSFAAGLVSFGLGLAAGGYRLLNKTALESGYEVLVADPAPRPELPVAQPLSDLEKVSNNPIIMPNIMRHLNGLEVDKLRATSTTLRTNLEQHLKKLERFTVPMGAGQEVNLTEALEEPNIVDSDITTLRDIWRGNFTFTPPSQLSLHRINPASIRYMLHDAGKYRLSFQDFIKAEEIDNAFIKEINNRNQIFKAWQTLFHTFHPDEFSQI</sequence>
<evidence type="ECO:0000256" key="1">
    <source>
        <dbReference type="SAM" id="Phobius"/>
    </source>
</evidence>
<organism evidence="2 5">
    <name type="scientific">Winslowiella iniecta</name>
    <dbReference type="NCBI Taxonomy" id="1560201"/>
    <lineage>
        <taxon>Bacteria</taxon>
        <taxon>Pseudomonadati</taxon>
        <taxon>Pseudomonadota</taxon>
        <taxon>Gammaproteobacteria</taxon>
        <taxon>Enterobacterales</taxon>
        <taxon>Erwiniaceae</taxon>
        <taxon>Winslowiella</taxon>
    </lineage>
</organism>
<evidence type="ECO:0000313" key="5">
    <source>
        <dbReference type="Proteomes" id="UP000037088"/>
    </source>
</evidence>
<dbReference type="InterPro" id="IPR022385">
    <property type="entry name" value="Rhs_assc_core"/>
</dbReference>
<dbReference type="OrthoDB" id="6043530at2"/>
<dbReference type="Proteomes" id="UP000037088">
    <property type="component" value="Unassembled WGS sequence"/>
</dbReference>
<keyword evidence="1" id="KW-0812">Transmembrane</keyword>
<comment type="caution">
    <text evidence="2">The sequence shown here is derived from an EMBL/GenBank/DDBJ whole genome shotgun (WGS) entry which is preliminary data.</text>
</comment>
<feature type="transmembrane region" description="Helical" evidence="1">
    <location>
        <begin position="74"/>
        <end position="99"/>
    </location>
</feature>
<dbReference type="Gene3D" id="2.180.10.10">
    <property type="entry name" value="RHS repeat-associated core"/>
    <property type="match status" value="1"/>
</dbReference>
<dbReference type="STRING" id="1560201.NG42_08925"/>